<keyword evidence="2" id="KW-1185">Reference proteome</keyword>
<dbReference type="VEuPathDB" id="MicrosporidiaDB:THOM_2697"/>
<organism evidence="1 2">
    <name type="scientific">Trachipleistophora hominis</name>
    <name type="common">Microsporidian parasite</name>
    <dbReference type="NCBI Taxonomy" id="72359"/>
    <lineage>
        <taxon>Eukaryota</taxon>
        <taxon>Fungi</taxon>
        <taxon>Fungi incertae sedis</taxon>
        <taxon>Microsporidia</taxon>
        <taxon>Pleistophoridae</taxon>
        <taxon>Trachipleistophora</taxon>
    </lineage>
</organism>
<protein>
    <submittedName>
        <fullName evidence="1">Uncharacterized protein</fullName>
    </submittedName>
</protein>
<gene>
    <name evidence="1" type="ORF">THOM_2697</name>
</gene>
<dbReference type="OrthoDB" id="5599902at2759"/>
<dbReference type="STRING" id="72359.L7JSJ3"/>
<name>L7JSJ3_TRAHO</name>
<dbReference type="HOGENOM" id="CLU_2039706_0_0_1"/>
<dbReference type="Proteomes" id="UP000011185">
    <property type="component" value="Unassembled WGS sequence"/>
</dbReference>
<dbReference type="AlphaFoldDB" id="L7JSJ3"/>
<evidence type="ECO:0000313" key="1">
    <source>
        <dbReference type="EMBL" id="ELQ74399.1"/>
    </source>
</evidence>
<accession>L7JSJ3</accession>
<evidence type="ECO:0000313" key="2">
    <source>
        <dbReference type="Proteomes" id="UP000011185"/>
    </source>
</evidence>
<dbReference type="InParanoid" id="L7JSJ3"/>
<reference evidence="1 2" key="1">
    <citation type="journal article" date="2012" name="PLoS Pathog.">
        <title>The genome of the obligate intracellular parasite Trachipleistophora hominis: new insights into microsporidian genome dynamics and reductive evolution.</title>
        <authorList>
            <person name="Heinz E."/>
            <person name="Williams T.A."/>
            <person name="Nakjang S."/>
            <person name="Noel C.J."/>
            <person name="Swan D.C."/>
            <person name="Goldberg A.V."/>
            <person name="Harris S.R."/>
            <person name="Weinmaier T."/>
            <person name="Markert S."/>
            <person name="Becher D."/>
            <person name="Bernhardt J."/>
            <person name="Dagan T."/>
            <person name="Hacker C."/>
            <person name="Lucocq J.M."/>
            <person name="Schweder T."/>
            <person name="Rattei T."/>
            <person name="Hall N."/>
            <person name="Hirt R.P."/>
            <person name="Embley T.M."/>
        </authorList>
    </citation>
    <scope>NUCLEOTIDE SEQUENCE [LARGE SCALE GENOMIC DNA]</scope>
</reference>
<dbReference type="EMBL" id="JH994043">
    <property type="protein sequence ID" value="ELQ74399.1"/>
    <property type="molecule type" value="Genomic_DNA"/>
</dbReference>
<proteinExistence type="predicted"/>
<sequence length="121" mass="14481">MPRVNVSFGMYISNRWAYKTECIIFSSSLYLLIPSYFKERKRFYCMHHNRINPNKQSRRQIIVYQDYFNGILKGLHSNITLHNVAIHWSIKNANRMCQVDVNTENVDHDKIDIDFKCKHVV</sequence>